<dbReference type="Gene3D" id="1.10.357.10">
    <property type="entry name" value="Tetracycline Repressor, domain 2"/>
    <property type="match status" value="1"/>
</dbReference>
<proteinExistence type="predicted"/>
<dbReference type="SUPFAM" id="SSF48498">
    <property type="entry name" value="Tetracyclin repressor-like, C-terminal domain"/>
    <property type="match status" value="1"/>
</dbReference>
<dbReference type="InterPro" id="IPR036271">
    <property type="entry name" value="Tet_transcr_reg_TetR-rel_C_sf"/>
</dbReference>
<dbReference type="InterPro" id="IPR011075">
    <property type="entry name" value="TetR_C"/>
</dbReference>
<keyword evidence="1" id="KW-0805">Transcription regulation</keyword>
<sequence length="215" mass="23211">MVDESQRKGERTRARILGHAVRIACRVGLGGLTIGDLAEEVGLSKSGMYAHFGSKQALQVAVLDAAAHEFAVEVVGPALRGPRGEPRLRVLVEGWLRCAAERRPGGCVFVKATTELDEQPGPVRDHLRALHRELATTIARVVTGGVTEGHFGPGTDPDQFATDLHGVMLAYYRGHRLLEDPRAERHARTAVEALLTAARVGAPHPYPVPRTEEAS</sequence>
<dbReference type="InterPro" id="IPR009057">
    <property type="entry name" value="Homeodomain-like_sf"/>
</dbReference>
<dbReference type="InterPro" id="IPR001647">
    <property type="entry name" value="HTH_TetR"/>
</dbReference>
<dbReference type="Gene3D" id="1.10.10.60">
    <property type="entry name" value="Homeodomain-like"/>
    <property type="match status" value="1"/>
</dbReference>
<dbReference type="OrthoDB" id="326421at2"/>
<evidence type="ECO:0000256" key="2">
    <source>
        <dbReference type="ARBA" id="ARBA00023125"/>
    </source>
</evidence>
<dbReference type="RefSeq" id="WP_052105511.1">
    <property type="nucleotide sequence ID" value="NZ_AXCZ01000172.1"/>
</dbReference>
<comment type="caution">
    <text evidence="6">The sequence shown here is derived from an EMBL/GenBank/DDBJ whole genome shotgun (WGS) entry which is preliminary data.</text>
</comment>
<feature type="domain" description="HTH tetR-type" evidence="5">
    <location>
        <begin position="10"/>
        <end position="70"/>
    </location>
</feature>
<evidence type="ECO:0000313" key="6">
    <source>
        <dbReference type="EMBL" id="KGM09748.1"/>
    </source>
</evidence>
<dbReference type="PANTHER" id="PTHR47506">
    <property type="entry name" value="TRANSCRIPTIONAL REGULATORY PROTEIN"/>
    <property type="match status" value="1"/>
</dbReference>
<organism evidence="6 7">
    <name type="scientific">Cellulomonas bogoriensis 69B4 = DSM 16987</name>
    <dbReference type="NCBI Taxonomy" id="1386082"/>
    <lineage>
        <taxon>Bacteria</taxon>
        <taxon>Bacillati</taxon>
        <taxon>Actinomycetota</taxon>
        <taxon>Actinomycetes</taxon>
        <taxon>Micrococcales</taxon>
        <taxon>Cellulomonadaceae</taxon>
        <taxon>Cellulomonas</taxon>
    </lineage>
</organism>
<evidence type="ECO:0000256" key="1">
    <source>
        <dbReference type="ARBA" id="ARBA00023015"/>
    </source>
</evidence>
<keyword evidence="2 4" id="KW-0238">DNA-binding</keyword>
<dbReference type="PANTHER" id="PTHR47506:SF6">
    <property type="entry name" value="HTH-TYPE TRANSCRIPTIONAL REPRESSOR NEMR"/>
    <property type="match status" value="1"/>
</dbReference>
<feature type="DNA-binding region" description="H-T-H motif" evidence="4">
    <location>
        <begin position="33"/>
        <end position="52"/>
    </location>
</feature>
<dbReference type="Pfam" id="PF00440">
    <property type="entry name" value="TetR_N"/>
    <property type="match status" value="1"/>
</dbReference>
<protein>
    <submittedName>
        <fullName evidence="6">TetR family transcriptional regulator</fullName>
    </submittedName>
</protein>
<name>A0A0A0BMP7_9CELL</name>
<dbReference type="SUPFAM" id="SSF46689">
    <property type="entry name" value="Homeodomain-like"/>
    <property type="match status" value="1"/>
</dbReference>
<keyword evidence="7" id="KW-1185">Reference proteome</keyword>
<gene>
    <name evidence="6" type="ORF">N869_05960</name>
</gene>
<dbReference type="Pfam" id="PF16925">
    <property type="entry name" value="TetR_C_13"/>
    <property type="match status" value="1"/>
</dbReference>
<accession>A0A0A0BMP7</accession>
<evidence type="ECO:0000259" key="5">
    <source>
        <dbReference type="PROSITE" id="PS50977"/>
    </source>
</evidence>
<evidence type="ECO:0000256" key="3">
    <source>
        <dbReference type="ARBA" id="ARBA00023163"/>
    </source>
</evidence>
<dbReference type="PROSITE" id="PS50977">
    <property type="entry name" value="HTH_TETR_2"/>
    <property type="match status" value="1"/>
</dbReference>
<dbReference type="EMBL" id="AXCZ01000172">
    <property type="protein sequence ID" value="KGM09748.1"/>
    <property type="molecule type" value="Genomic_DNA"/>
</dbReference>
<reference evidence="6 7" key="1">
    <citation type="submission" date="2013-08" db="EMBL/GenBank/DDBJ databases">
        <title>Genome sequencing of Cellulomonas bogoriensis 69B4.</title>
        <authorList>
            <person name="Chen F."/>
            <person name="Li Y."/>
            <person name="Wang G."/>
        </authorList>
    </citation>
    <scope>NUCLEOTIDE SEQUENCE [LARGE SCALE GENOMIC DNA]</scope>
    <source>
        <strain evidence="6 7">69B4</strain>
    </source>
</reference>
<dbReference type="PRINTS" id="PR00455">
    <property type="entry name" value="HTHTETR"/>
</dbReference>
<dbReference type="Proteomes" id="UP000054314">
    <property type="component" value="Unassembled WGS sequence"/>
</dbReference>
<keyword evidence="3" id="KW-0804">Transcription</keyword>
<evidence type="ECO:0000313" key="7">
    <source>
        <dbReference type="Proteomes" id="UP000054314"/>
    </source>
</evidence>
<dbReference type="GO" id="GO:0003677">
    <property type="term" value="F:DNA binding"/>
    <property type="evidence" value="ECO:0007669"/>
    <property type="project" value="UniProtKB-UniRule"/>
</dbReference>
<dbReference type="AlphaFoldDB" id="A0A0A0BMP7"/>
<evidence type="ECO:0000256" key="4">
    <source>
        <dbReference type="PROSITE-ProRule" id="PRU00335"/>
    </source>
</evidence>